<dbReference type="Pfam" id="PF06458">
    <property type="entry name" value="MucBP"/>
    <property type="match status" value="1"/>
</dbReference>
<dbReference type="InterPro" id="IPR009459">
    <property type="entry name" value="MucBP_dom"/>
</dbReference>
<dbReference type="AlphaFoldDB" id="A0A5P0ZM85"/>
<dbReference type="Gene3D" id="3.10.20.320">
    <property type="entry name" value="Putative peptidoglycan bound protein (lpxtg motif)"/>
    <property type="match status" value="1"/>
</dbReference>
<evidence type="ECO:0000259" key="4">
    <source>
        <dbReference type="Pfam" id="PF06458"/>
    </source>
</evidence>
<feature type="region of interest" description="Disordered" evidence="2">
    <location>
        <begin position="208"/>
        <end position="289"/>
    </location>
</feature>
<proteinExistence type="predicted"/>
<feature type="compositionally biased region" description="Low complexity" evidence="2">
    <location>
        <begin position="218"/>
        <end position="233"/>
    </location>
</feature>
<feature type="compositionally biased region" description="Basic and acidic residues" evidence="2">
    <location>
        <begin position="255"/>
        <end position="267"/>
    </location>
</feature>
<accession>A0A5P0ZM85</accession>
<reference evidence="5 6" key="1">
    <citation type="journal article" date="2019" name="Syst. Appl. Microbiol.">
        <title>Polyphasic characterization of two novel Lactobacillus spp. isolated from blown salami packages: Description of Lactobacillus halodurans sp. nov. and Lactobacillus salsicarnum sp. nov.</title>
        <authorList>
            <person name="Schuster J.A."/>
            <person name="Klingl A."/>
            <person name="Vogel R.F."/>
            <person name="Ehrmann M.A."/>
        </authorList>
    </citation>
    <scope>NUCLEOTIDE SEQUENCE [LARGE SCALE GENOMIC DNA]</scope>
    <source>
        <strain evidence="5 6">TMW 1.2172</strain>
    </source>
</reference>
<evidence type="ECO:0000259" key="3">
    <source>
        <dbReference type="Pfam" id="PF03217"/>
    </source>
</evidence>
<gene>
    <name evidence="5" type="ORF">FHL06_02775</name>
</gene>
<dbReference type="RefSeq" id="WP_153384728.1">
    <property type="nucleotide sequence ID" value="NZ_VDFP01000003.1"/>
</dbReference>
<sequence>MNFKKKRLNKALEDKIYRVKLVHSKKGWLAVGLTFITLFSATMLSQKTVDASAVNNVAIANSTTSSSVQLWNNVTNNEIHKANRGLANGTAWKTAKAVKGVDGETYLLVGVNEYADAKQMDLSDETSSQNLTGVLRTSSSKSIIRLYTNPLAENGAQLITNRGLAKNTDWKTDIKVVANGETYYRVATNEWVKASDAYLVGESSRSNKAYTKNAPDENTNSNSNSSNNNGGSTPEPVQQSTITTKYVDEDGNEVADAKTEKANKGEKYTANSITVDGYTLDGESSQTIDSVSGDATLTFKYTKDSEPVE</sequence>
<name>A0A5P0ZM85_9LACO</name>
<evidence type="ECO:0000256" key="1">
    <source>
        <dbReference type="ARBA" id="ARBA00022737"/>
    </source>
</evidence>
<protein>
    <submittedName>
        <fullName evidence="5">Uncharacterized protein</fullName>
    </submittedName>
</protein>
<feature type="domain" description="MucBP" evidence="4">
    <location>
        <begin position="241"/>
        <end position="302"/>
    </location>
</feature>
<dbReference type="EMBL" id="VDFP01000003">
    <property type="protein sequence ID" value="MQS75318.1"/>
    <property type="molecule type" value="Genomic_DNA"/>
</dbReference>
<keyword evidence="1" id="KW-0677">Repeat</keyword>
<evidence type="ECO:0000256" key="2">
    <source>
        <dbReference type="SAM" id="MobiDB-lite"/>
    </source>
</evidence>
<feature type="compositionally biased region" description="Polar residues" evidence="2">
    <location>
        <begin position="235"/>
        <end position="244"/>
    </location>
</feature>
<dbReference type="InterPro" id="IPR024968">
    <property type="entry name" value="SlpA_C_lactobacillus"/>
</dbReference>
<evidence type="ECO:0000313" key="6">
    <source>
        <dbReference type="Proteomes" id="UP000414364"/>
    </source>
</evidence>
<dbReference type="Pfam" id="PF03217">
    <property type="entry name" value="SlpA"/>
    <property type="match status" value="1"/>
</dbReference>
<organism evidence="5 6">
    <name type="scientific">Companilactobacillus halodurans</name>
    <dbReference type="NCBI Taxonomy" id="2584183"/>
    <lineage>
        <taxon>Bacteria</taxon>
        <taxon>Bacillati</taxon>
        <taxon>Bacillota</taxon>
        <taxon>Bacilli</taxon>
        <taxon>Lactobacillales</taxon>
        <taxon>Lactobacillaceae</taxon>
        <taxon>Companilactobacillus</taxon>
    </lineage>
</organism>
<comment type="caution">
    <text evidence="5">The sequence shown here is derived from an EMBL/GenBank/DDBJ whole genome shotgun (WGS) entry which is preliminary data.</text>
</comment>
<dbReference type="Proteomes" id="UP000414364">
    <property type="component" value="Unassembled WGS sequence"/>
</dbReference>
<feature type="domain" description="S-layer protein C-terminal" evidence="3">
    <location>
        <begin position="159"/>
        <end position="195"/>
    </location>
</feature>
<evidence type="ECO:0000313" key="5">
    <source>
        <dbReference type="EMBL" id="MQS75318.1"/>
    </source>
</evidence>